<dbReference type="AlphaFoldDB" id="A0A2U3L5J7"/>
<reference evidence="2" key="1">
    <citation type="submission" date="2018-02" db="EMBL/GenBank/DDBJ databases">
        <authorList>
            <person name="Hausmann B."/>
        </authorList>
    </citation>
    <scope>NUCLEOTIDE SEQUENCE [LARGE SCALE GENOMIC DNA]</scope>
    <source>
        <strain evidence="2">Peat soil MAG SbF1</strain>
    </source>
</reference>
<sequence>MDNYQVVVHIDERDKGLLGLNNIENLLEDLGKDNVKVELVANYEGIAILLKSPDTYGEQIARLEKMGVKFAACSNSMRQRGITKAELVEFVQIVPSGIGELVKKQSQGWAYIRP</sequence>
<dbReference type="InterPro" id="IPR003787">
    <property type="entry name" value="Sulphur_relay_DsrE/F-like"/>
</dbReference>
<dbReference type="PANTHER" id="PTHR37691:SF1">
    <property type="entry name" value="BLR3518 PROTEIN"/>
    <property type="match status" value="1"/>
</dbReference>
<dbReference type="Pfam" id="PF02635">
    <property type="entry name" value="DsrE"/>
    <property type="match status" value="1"/>
</dbReference>
<proteinExistence type="predicted"/>
<dbReference type="Gene3D" id="3.40.1260.10">
    <property type="entry name" value="DsrEFH-like"/>
    <property type="match status" value="1"/>
</dbReference>
<dbReference type="InterPro" id="IPR027396">
    <property type="entry name" value="DsrEFH-like"/>
</dbReference>
<organism evidence="1 2">
    <name type="scientific">Candidatus Desulfosporosinus infrequens</name>
    <dbReference type="NCBI Taxonomy" id="2043169"/>
    <lineage>
        <taxon>Bacteria</taxon>
        <taxon>Bacillati</taxon>
        <taxon>Bacillota</taxon>
        <taxon>Clostridia</taxon>
        <taxon>Eubacteriales</taxon>
        <taxon>Desulfitobacteriaceae</taxon>
        <taxon>Desulfosporosinus</taxon>
    </lineage>
</organism>
<dbReference type="Proteomes" id="UP000238916">
    <property type="component" value="Unassembled WGS sequence"/>
</dbReference>
<dbReference type="EMBL" id="OMOF01000311">
    <property type="protein sequence ID" value="SPF47138.1"/>
    <property type="molecule type" value="Genomic_DNA"/>
</dbReference>
<evidence type="ECO:0000313" key="2">
    <source>
        <dbReference type="Proteomes" id="UP000238916"/>
    </source>
</evidence>
<gene>
    <name evidence="1" type="ORF">SBF1_3790006</name>
</gene>
<accession>A0A2U3L5J7</accession>
<dbReference type="PANTHER" id="PTHR37691">
    <property type="entry name" value="BLR3518 PROTEIN"/>
    <property type="match status" value="1"/>
</dbReference>
<protein>
    <submittedName>
        <fullName evidence="1">Uncharacterized protein</fullName>
    </submittedName>
</protein>
<name>A0A2U3L5J7_9FIRM</name>
<evidence type="ECO:0000313" key="1">
    <source>
        <dbReference type="EMBL" id="SPF47138.1"/>
    </source>
</evidence>
<dbReference type="SUPFAM" id="SSF75169">
    <property type="entry name" value="DsrEFH-like"/>
    <property type="match status" value="1"/>
</dbReference>
<dbReference type="OrthoDB" id="6412948at2"/>